<proteinExistence type="predicted"/>
<organism evidence="1 2">
    <name type="scientific">Legionella massiliensis</name>
    <dbReference type="NCBI Taxonomy" id="1034943"/>
    <lineage>
        <taxon>Bacteria</taxon>
        <taxon>Pseudomonadati</taxon>
        <taxon>Pseudomonadota</taxon>
        <taxon>Gammaproteobacteria</taxon>
        <taxon>Legionellales</taxon>
        <taxon>Legionellaceae</taxon>
        <taxon>Legionella</taxon>
    </lineage>
</organism>
<keyword evidence="2" id="KW-1185">Reference proteome</keyword>
<evidence type="ECO:0000313" key="1">
    <source>
        <dbReference type="EMBL" id="CDZ76491.1"/>
    </source>
</evidence>
<evidence type="ECO:0000313" key="2">
    <source>
        <dbReference type="Proteomes" id="UP000044071"/>
    </source>
</evidence>
<dbReference type="EMBL" id="CCSB01000001">
    <property type="protein sequence ID" value="CDZ76491.1"/>
    <property type="molecule type" value="Genomic_DNA"/>
</dbReference>
<accession>A0A078KTX7</accession>
<dbReference type="AlphaFoldDB" id="A0A078KTX7"/>
<sequence>MQAKMNREGKIVGTPTSSQKLLISTVAFDTAVSLYLNALQNGHITAVDRLQNINRSLANAAKQDLVTESTHSLSIS</sequence>
<name>A0A078KTX7_9GAMM</name>
<reference evidence="1 2" key="1">
    <citation type="submission" date="2014-06" db="EMBL/GenBank/DDBJ databases">
        <authorList>
            <person name="Urmite Genomes Urmite Genomes"/>
        </authorList>
    </citation>
    <scope>NUCLEOTIDE SEQUENCE [LARGE SCALE GENOMIC DNA]</scope>
</reference>
<protein>
    <submittedName>
        <fullName evidence="1">Uncharacterized protein</fullName>
    </submittedName>
</protein>
<gene>
    <name evidence="1" type="ORF">BN59_00760</name>
</gene>
<dbReference type="RefSeq" id="WP_043873016.1">
    <property type="nucleotide sequence ID" value="NZ_CCVW01000001.1"/>
</dbReference>
<dbReference type="Proteomes" id="UP000044071">
    <property type="component" value="Unassembled WGS sequence"/>
</dbReference>